<dbReference type="EMBL" id="KN832883">
    <property type="protein sequence ID" value="KIM96865.1"/>
    <property type="molecule type" value="Genomic_DNA"/>
</dbReference>
<feature type="region of interest" description="Disordered" evidence="1">
    <location>
        <begin position="1"/>
        <end position="22"/>
    </location>
</feature>
<dbReference type="InterPro" id="IPR050863">
    <property type="entry name" value="CenT-Element_Derived"/>
</dbReference>
<protein>
    <recommendedName>
        <fullName evidence="2">DDE-1 domain-containing protein</fullName>
    </recommendedName>
</protein>
<keyword evidence="4" id="KW-1185">Reference proteome</keyword>
<reference evidence="3 4" key="1">
    <citation type="submission" date="2014-04" db="EMBL/GenBank/DDBJ databases">
        <authorList>
            <consortium name="DOE Joint Genome Institute"/>
            <person name="Kuo A."/>
            <person name="Martino E."/>
            <person name="Perotto S."/>
            <person name="Kohler A."/>
            <person name="Nagy L.G."/>
            <person name="Floudas D."/>
            <person name="Copeland A."/>
            <person name="Barry K.W."/>
            <person name="Cichocki N."/>
            <person name="Veneault-Fourrey C."/>
            <person name="LaButti K."/>
            <person name="Lindquist E.A."/>
            <person name="Lipzen A."/>
            <person name="Lundell T."/>
            <person name="Morin E."/>
            <person name="Murat C."/>
            <person name="Sun H."/>
            <person name="Tunlid A."/>
            <person name="Henrissat B."/>
            <person name="Grigoriev I.V."/>
            <person name="Hibbett D.S."/>
            <person name="Martin F."/>
            <person name="Nordberg H.P."/>
            <person name="Cantor M.N."/>
            <person name="Hua S.X."/>
        </authorList>
    </citation>
    <scope>NUCLEOTIDE SEQUENCE [LARGE SCALE GENOMIC DNA]</scope>
    <source>
        <strain evidence="3 4">Zn</strain>
    </source>
</reference>
<dbReference type="InParanoid" id="A0A0C3GL60"/>
<organism evidence="3 4">
    <name type="scientific">Oidiodendron maius (strain Zn)</name>
    <dbReference type="NCBI Taxonomy" id="913774"/>
    <lineage>
        <taxon>Eukaryota</taxon>
        <taxon>Fungi</taxon>
        <taxon>Dikarya</taxon>
        <taxon>Ascomycota</taxon>
        <taxon>Pezizomycotina</taxon>
        <taxon>Leotiomycetes</taxon>
        <taxon>Leotiomycetes incertae sedis</taxon>
        <taxon>Myxotrichaceae</taxon>
        <taxon>Oidiodendron</taxon>
    </lineage>
</organism>
<reference evidence="4" key="2">
    <citation type="submission" date="2015-01" db="EMBL/GenBank/DDBJ databases">
        <title>Evolutionary Origins and Diversification of the Mycorrhizal Mutualists.</title>
        <authorList>
            <consortium name="DOE Joint Genome Institute"/>
            <consortium name="Mycorrhizal Genomics Consortium"/>
            <person name="Kohler A."/>
            <person name="Kuo A."/>
            <person name="Nagy L.G."/>
            <person name="Floudas D."/>
            <person name="Copeland A."/>
            <person name="Barry K.W."/>
            <person name="Cichocki N."/>
            <person name="Veneault-Fourrey C."/>
            <person name="LaButti K."/>
            <person name="Lindquist E.A."/>
            <person name="Lipzen A."/>
            <person name="Lundell T."/>
            <person name="Morin E."/>
            <person name="Murat C."/>
            <person name="Riley R."/>
            <person name="Ohm R."/>
            <person name="Sun H."/>
            <person name="Tunlid A."/>
            <person name="Henrissat B."/>
            <person name="Grigoriev I.V."/>
            <person name="Hibbett D.S."/>
            <person name="Martin F."/>
        </authorList>
    </citation>
    <scope>NUCLEOTIDE SEQUENCE [LARGE SCALE GENOMIC DNA]</scope>
    <source>
        <strain evidence="4">Zn</strain>
    </source>
</reference>
<dbReference type="Gene3D" id="1.10.10.60">
    <property type="entry name" value="Homeodomain-like"/>
    <property type="match status" value="1"/>
</dbReference>
<dbReference type="GO" id="GO:0005634">
    <property type="term" value="C:nucleus"/>
    <property type="evidence" value="ECO:0007669"/>
    <property type="project" value="TreeGrafter"/>
</dbReference>
<dbReference type="PANTHER" id="PTHR19303:SF57">
    <property type="entry name" value="HTH CENPB-TYPE DOMAIN-CONTAINING PROTEIN"/>
    <property type="match status" value="1"/>
</dbReference>
<dbReference type="HOGENOM" id="CLU_466989_0_0_1"/>
<dbReference type="STRING" id="913774.A0A0C3GL60"/>
<evidence type="ECO:0000313" key="4">
    <source>
        <dbReference type="Proteomes" id="UP000054321"/>
    </source>
</evidence>
<accession>A0A0C3GL60</accession>
<feature type="domain" description="DDE-1" evidence="2">
    <location>
        <begin position="310"/>
        <end position="495"/>
    </location>
</feature>
<evidence type="ECO:0000313" key="3">
    <source>
        <dbReference type="EMBL" id="KIM96865.1"/>
    </source>
</evidence>
<dbReference type="Proteomes" id="UP000054321">
    <property type="component" value="Unassembled WGS sequence"/>
</dbReference>
<dbReference type="Pfam" id="PF03184">
    <property type="entry name" value="DDE_1"/>
    <property type="match status" value="1"/>
</dbReference>
<sequence length="584" mass="67299">MSNPFMIAAQTSTPNPPSTLNPAILAPRPSPKLKPLAERQSLYALQLIRHDPIISATTDGLLAQFKANIPAELDSDSDNNLDTRRRSYTREQKLAAVGYATTKRVWHAKAGEMVLISHKQACRDLGLDPVQLRRWKKDIDKIRSLHKGSRKGKLSHPAQFPVLEDRLHALILEKRRLGRNVGEKWIRRHARLEYESLWPERVTIVEKRKVFSGMAFSNGWFTGFLRRKHLSLRVSTKRAQVIPADYKDKITSWLQFNRRAQARFNFELSEIANMDQTPIAFEFLNSRTYDTKGIRTVFVKQTGSGWDRRQATLQILVHADGIQRCKPLLIFHGKNEDHRQKPVSGPLRREYKLYDSRVEVMFNPKAWSNSDLMLEWIKHIYTPSSKYPLFPRYSTKRPPRFLSLDVFSGQKTEEVIYSFKALKYTTSFIPGGTTGFVQVCDTVINRSLKARIEELADQYIDQNEREWVEGKYSVSQRRVLLTKWVGQAWEDMHAEDGDMIQQAFVQVGLGLPIDGSRDHEIKIKDFPDVQVGNWRDWQPREAREGEDIQSNLTLEEVEALASSMLVDNDDDIVDSGETIIVDVE</sequence>
<dbReference type="InterPro" id="IPR004875">
    <property type="entry name" value="DDE_SF_endonuclease_dom"/>
</dbReference>
<gene>
    <name evidence="3" type="ORF">OIDMADRAFT_58417</name>
</gene>
<proteinExistence type="predicted"/>
<name>A0A0C3GL60_OIDMZ</name>
<dbReference type="OrthoDB" id="3600200at2759"/>
<dbReference type="AlphaFoldDB" id="A0A0C3GL60"/>
<dbReference type="PANTHER" id="PTHR19303">
    <property type="entry name" value="TRANSPOSON"/>
    <property type="match status" value="1"/>
</dbReference>
<evidence type="ECO:0000256" key="1">
    <source>
        <dbReference type="SAM" id="MobiDB-lite"/>
    </source>
</evidence>
<evidence type="ECO:0000259" key="2">
    <source>
        <dbReference type="Pfam" id="PF03184"/>
    </source>
</evidence>
<dbReference type="GO" id="GO:0003677">
    <property type="term" value="F:DNA binding"/>
    <property type="evidence" value="ECO:0007669"/>
    <property type="project" value="TreeGrafter"/>
</dbReference>